<reference evidence="8" key="1">
    <citation type="submission" date="2021-01" db="EMBL/GenBank/DDBJ databases">
        <title>Draft genome sequence of Acholeplasmataceae bacterium strain Mahy22.</title>
        <authorList>
            <person name="Watanabe M."/>
            <person name="Kojima H."/>
            <person name="Fukui M."/>
        </authorList>
    </citation>
    <scope>NUCLEOTIDE SEQUENCE</scope>
    <source>
        <strain evidence="8">Mahy22</strain>
    </source>
</reference>
<dbReference type="Proteomes" id="UP000620133">
    <property type="component" value="Chromosome"/>
</dbReference>
<proteinExistence type="inferred from homology"/>
<evidence type="ECO:0000259" key="7">
    <source>
        <dbReference type="Pfam" id="PF00483"/>
    </source>
</evidence>
<evidence type="ECO:0000256" key="2">
    <source>
        <dbReference type="ARBA" id="ARBA00012415"/>
    </source>
</evidence>
<evidence type="ECO:0000256" key="3">
    <source>
        <dbReference type="ARBA" id="ARBA00022679"/>
    </source>
</evidence>
<evidence type="ECO:0000256" key="6">
    <source>
        <dbReference type="RuleBase" id="RU361259"/>
    </source>
</evidence>
<gene>
    <name evidence="8" type="primary">gtaB</name>
    <name evidence="8" type="ORF">MPAN_000140</name>
</gene>
<dbReference type="NCBIfam" id="TIGR01099">
    <property type="entry name" value="galU"/>
    <property type="match status" value="1"/>
</dbReference>
<dbReference type="RefSeq" id="WP_176238997.1">
    <property type="nucleotide sequence ID" value="NZ_AP024412.1"/>
</dbReference>
<keyword evidence="3 6" id="KW-0808">Transferase</keyword>
<dbReference type="InterPro" id="IPR029044">
    <property type="entry name" value="Nucleotide-diphossugar_trans"/>
</dbReference>
<evidence type="ECO:0000313" key="8">
    <source>
        <dbReference type="EMBL" id="BCR35121.1"/>
    </source>
</evidence>
<dbReference type="GO" id="GO:0003983">
    <property type="term" value="F:UTP:glucose-1-phosphate uridylyltransferase activity"/>
    <property type="evidence" value="ECO:0007669"/>
    <property type="project" value="UniProtKB-EC"/>
</dbReference>
<dbReference type="Gene3D" id="3.90.550.10">
    <property type="entry name" value="Spore Coat Polysaccharide Biosynthesis Protein SpsA, Chain A"/>
    <property type="match status" value="1"/>
</dbReference>
<dbReference type="EMBL" id="AP024412">
    <property type="protein sequence ID" value="BCR35121.1"/>
    <property type="molecule type" value="Genomic_DNA"/>
</dbReference>
<keyword evidence="4 6" id="KW-0548">Nucleotidyltransferase</keyword>
<name>A0A7U9TJW5_9MOLU</name>
<dbReference type="PANTHER" id="PTHR43197">
    <property type="entry name" value="UTP--GLUCOSE-1-PHOSPHATE URIDYLYLTRANSFERASE"/>
    <property type="match status" value="1"/>
</dbReference>
<keyword evidence="9" id="KW-1185">Reference proteome</keyword>
<evidence type="ECO:0000256" key="1">
    <source>
        <dbReference type="ARBA" id="ARBA00006890"/>
    </source>
</evidence>
<dbReference type="InterPro" id="IPR005771">
    <property type="entry name" value="GalU_uridylyltTrfase_bac/arc"/>
</dbReference>
<protein>
    <recommendedName>
        <fullName evidence="2 6">UTP--glucose-1-phosphate uridylyltransferase</fullName>
        <ecNumber evidence="2 6">2.7.7.9</ecNumber>
    </recommendedName>
    <alternativeName>
        <fullName evidence="6">UDP-glucose pyrophosphorylase</fullName>
    </alternativeName>
</protein>
<dbReference type="SUPFAM" id="SSF53448">
    <property type="entry name" value="Nucleotide-diphospho-sugar transferases"/>
    <property type="match status" value="1"/>
</dbReference>
<dbReference type="InterPro" id="IPR005835">
    <property type="entry name" value="NTP_transferase_dom"/>
</dbReference>
<comment type="similarity">
    <text evidence="1 6">Belongs to the UDPGP type 2 family.</text>
</comment>
<dbReference type="CDD" id="cd02541">
    <property type="entry name" value="UGPase_prokaryotic"/>
    <property type="match status" value="1"/>
</dbReference>
<evidence type="ECO:0000313" key="9">
    <source>
        <dbReference type="Proteomes" id="UP000620133"/>
    </source>
</evidence>
<dbReference type="EC" id="2.7.7.9" evidence="2 6"/>
<sequence length="290" mass="32663">MIKKAVIPAAGYGTRFLPITKALPKELLPIIDRPTIEYIVNEAIDSGITDILLIVSSNKNAIIDYFDYNIELETILLNKGKDEDFKMLREIGKGANLHFIRQKEQLGLGHAVLQAEAFVGNDPFVVLLGDDMYVSKDKPAIKQMMDMFDETKSSILGTMEVKYEDTYKYGICTPKHEKKGRLVELKDVVEKPDIEVAPSRSAIGGRYVLTPTIFKYLKNQQKGKGNEIQLTDAILRLMKEEKVFAYDIEAKRYDVGNKLDYIEAILDTGLATAELKEGLKALIKEKAKIK</sequence>
<dbReference type="Pfam" id="PF00483">
    <property type="entry name" value="NTP_transferase"/>
    <property type="match status" value="1"/>
</dbReference>
<feature type="domain" description="Nucleotidyl transferase" evidence="7">
    <location>
        <begin position="4"/>
        <end position="267"/>
    </location>
</feature>
<dbReference type="PANTHER" id="PTHR43197:SF1">
    <property type="entry name" value="UTP--GLUCOSE-1-PHOSPHATE URIDYLYLTRANSFERASE"/>
    <property type="match status" value="1"/>
</dbReference>
<accession>A0A7U9TJW5</accession>
<comment type="catalytic activity">
    <reaction evidence="5 6">
        <text>alpha-D-glucose 1-phosphate + UTP + H(+) = UDP-alpha-D-glucose + diphosphate</text>
        <dbReference type="Rhea" id="RHEA:19889"/>
        <dbReference type="ChEBI" id="CHEBI:15378"/>
        <dbReference type="ChEBI" id="CHEBI:33019"/>
        <dbReference type="ChEBI" id="CHEBI:46398"/>
        <dbReference type="ChEBI" id="CHEBI:58601"/>
        <dbReference type="ChEBI" id="CHEBI:58885"/>
        <dbReference type="EC" id="2.7.7.9"/>
    </reaction>
</comment>
<dbReference type="KEGG" id="manr:MPAN_000140"/>
<evidence type="ECO:0000256" key="4">
    <source>
        <dbReference type="ARBA" id="ARBA00022695"/>
    </source>
</evidence>
<dbReference type="AlphaFoldDB" id="A0A7U9TJW5"/>
<dbReference type="GO" id="GO:0006011">
    <property type="term" value="P:UDP-alpha-D-glucose metabolic process"/>
    <property type="evidence" value="ECO:0007669"/>
    <property type="project" value="InterPro"/>
</dbReference>
<evidence type="ECO:0000256" key="5">
    <source>
        <dbReference type="ARBA" id="ARBA00048128"/>
    </source>
</evidence>
<organism evidence="8 9">
    <name type="scientific">Mariniplasma anaerobium</name>
    <dbReference type="NCBI Taxonomy" id="2735436"/>
    <lineage>
        <taxon>Bacteria</taxon>
        <taxon>Bacillati</taxon>
        <taxon>Mycoplasmatota</taxon>
        <taxon>Mollicutes</taxon>
        <taxon>Acholeplasmatales</taxon>
        <taxon>Acholeplasmataceae</taxon>
        <taxon>Mariniplasma</taxon>
    </lineage>
</organism>